<feature type="compositionally biased region" description="Basic residues" evidence="1">
    <location>
        <begin position="62"/>
        <end position="81"/>
    </location>
</feature>
<evidence type="ECO:0000256" key="1">
    <source>
        <dbReference type="SAM" id="MobiDB-lite"/>
    </source>
</evidence>
<evidence type="ECO:0000313" key="3">
    <source>
        <dbReference type="Proteomes" id="UP000735302"/>
    </source>
</evidence>
<feature type="compositionally biased region" description="Basic and acidic residues" evidence="1">
    <location>
        <begin position="42"/>
        <end position="54"/>
    </location>
</feature>
<sequence>MQRLIVDGDLPCTKDEAATLAGIQLHIQETWPETPDVPSVGHDVKTGRDSDAQSKGRNGGNHNHHTHQQQHSRPFHPHYQTHHLPEQQQQQGSKAFGVCGDSPALDSDDEDVGGGGGGVGGDLTRCFRINTDSDRLENLRHKKELIRSRRAQRITRYVTE</sequence>
<comment type="caution">
    <text evidence="2">The sequence shown here is derived from an EMBL/GenBank/DDBJ whole genome shotgun (WGS) entry which is preliminary data.</text>
</comment>
<reference evidence="2 3" key="1">
    <citation type="journal article" date="2021" name="Elife">
        <title>Chloroplast acquisition without the gene transfer in kleptoplastic sea slugs, Plakobranchus ocellatus.</title>
        <authorList>
            <person name="Maeda T."/>
            <person name="Takahashi S."/>
            <person name="Yoshida T."/>
            <person name="Shimamura S."/>
            <person name="Takaki Y."/>
            <person name="Nagai Y."/>
            <person name="Toyoda A."/>
            <person name="Suzuki Y."/>
            <person name="Arimoto A."/>
            <person name="Ishii H."/>
            <person name="Satoh N."/>
            <person name="Nishiyama T."/>
            <person name="Hasebe M."/>
            <person name="Maruyama T."/>
            <person name="Minagawa J."/>
            <person name="Obokata J."/>
            <person name="Shigenobu S."/>
        </authorList>
    </citation>
    <scope>NUCLEOTIDE SEQUENCE [LARGE SCALE GENOMIC DNA]</scope>
</reference>
<keyword evidence="3" id="KW-1185">Reference proteome</keyword>
<feature type="region of interest" description="Disordered" evidence="1">
    <location>
        <begin position="30"/>
        <end position="123"/>
    </location>
</feature>
<dbReference type="EMBL" id="BLXT01002056">
    <property type="protein sequence ID" value="GFN90733.1"/>
    <property type="molecule type" value="Genomic_DNA"/>
</dbReference>
<evidence type="ECO:0000313" key="2">
    <source>
        <dbReference type="EMBL" id="GFN90733.1"/>
    </source>
</evidence>
<gene>
    <name evidence="2" type="ORF">PoB_001723900</name>
</gene>
<accession>A0AAV3Z5Y7</accession>
<proteinExistence type="predicted"/>
<protein>
    <submittedName>
        <fullName evidence="2">Ferm domain-containing protein b</fullName>
    </submittedName>
</protein>
<dbReference type="Proteomes" id="UP000735302">
    <property type="component" value="Unassembled WGS sequence"/>
</dbReference>
<organism evidence="2 3">
    <name type="scientific">Plakobranchus ocellatus</name>
    <dbReference type="NCBI Taxonomy" id="259542"/>
    <lineage>
        <taxon>Eukaryota</taxon>
        <taxon>Metazoa</taxon>
        <taxon>Spiralia</taxon>
        <taxon>Lophotrochozoa</taxon>
        <taxon>Mollusca</taxon>
        <taxon>Gastropoda</taxon>
        <taxon>Heterobranchia</taxon>
        <taxon>Euthyneura</taxon>
        <taxon>Panpulmonata</taxon>
        <taxon>Sacoglossa</taxon>
        <taxon>Placobranchoidea</taxon>
        <taxon>Plakobranchidae</taxon>
        <taxon>Plakobranchus</taxon>
    </lineage>
</organism>
<dbReference type="AlphaFoldDB" id="A0AAV3Z5Y7"/>
<name>A0AAV3Z5Y7_9GAST</name>